<accession>A0A402SN76</accession>
<protein>
    <submittedName>
        <fullName evidence="2">Uncharacterized protein</fullName>
    </submittedName>
</protein>
<dbReference type="EMBL" id="RSTW01000006">
    <property type="protein sequence ID" value="MIT43830.1"/>
    <property type="molecule type" value="Genomic_DNA"/>
</dbReference>
<keyword evidence="1" id="KW-1133">Transmembrane helix</keyword>
<feature type="transmembrane region" description="Helical" evidence="1">
    <location>
        <begin position="6"/>
        <end position="24"/>
    </location>
</feature>
<comment type="caution">
    <text evidence="2">The sequence shown here is derived from an EMBL/GenBank/DDBJ whole genome shotgun (WGS) entry which is preliminary data.</text>
</comment>
<feature type="transmembrane region" description="Helical" evidence="1">
    <location>
        <begin position="45"/>
        <end position="72"/>
    </location>
</feature>
<name>A0A402SN76_SALER</name>
<evidence type="ECO:0000313" key="2">
    <source>
        <dbReference type="EMBL" id="MIT43830.1"/>
    </source>
</evidence>
<evidence type="ECO:0000256" key="1">
    <source>
        <dbReference type="SAM" id="Phobius"/>
    </source>
</evidence>
<keyword evidence="1" id="KW-0472">Membrane</keyword>
<organism evidence="2">
    <name type="scientific">Salmonella enterica</name>
    <name type="common">Salmonella choleraesuis</name>
    <dbReference type="NCBI Taxonomy" id="28901"/>
    <lineage>
        <taxon>Bacteria</taxon>
        <taxon>Pseudomonadati</taxon>
        <taxon>Pseudomonadota</taxon>
        <taxon>Gammaproteobacteria</taxon>
        <taxon>Enterobacterales</taxon>
        <taxon>Enterobacteriaceae</taxon>
        <taxon>Salmonella</taxon>
    </lineage>
</organism>
<keyword evidence="1" id="KW-0812">Transmembrane</keyword>
<dbReference type="Proteomes" id="UP000885418">
    <property type="component" value="Unassembled WGS sequence"/>
</dbReference>
<sequence length="140" mass="15593">MMLNVIWWAVAYIKKSLATLSIFRRLRTCFPALDVFHNLAGCPRFVGLPLLIFTIVFIPPIFIGVHILFLVLENLVLLPERSDRCRQTLRSENDLSVIGIIRPAVVSSTPFYSVFSDLYFSGVTCSVGNSGNSLKTGGEI</sequence>
<gene>
    <name evidence="2" type="ORF">ATQ15_09815</name>
</gene>
<proteinExistence type="predicted"/>
<dbReference type="AlphaFoldDB" id="A0A402SN76"/>
<reference evidence="2" key="1">
    <citation type="submission" date="2018-07" db="EMBL/GenBank/DDBJ databases">
        <authorList>
            <consortium name="GenomeTrakr network: Whole genome sequencing for foodborne pathogen traceback"/>
        </authorList>
    </citation>
    <scope>NUCLEOTIDE SEQUENCE [LARGE SCALE GENOMIC DNA]</scope>
    <source>
        <strain evidence="2">CFSAN034452</strain>
    </source>
</reference>